<dbReference type="FunFam" id="2.60.120.200:FF:000217">
    <property type="entry name" value="Gram-negative bacteria-binding protein"/>
    <property type="match status" value="1"/>
</dbReference>
<dbReference type="InParanoid" id="A0A7R8YX51"/>
<feature type="domain" description="GH16" evidence="3">
    <location>
        <begin position="28"/>
        <end position="377"/>
    </location>
</feature>
<dbReference type="OrthoDB" id="4781at2759"/>
<dbReference type="InterPro" id="IPR013320">
    <property type="entry name" value="ConA-like_dom_sf"/>
</dbReference>
<name>A0A7R8YX51_HERIL</name>
<comment type="similarity">
    <text evidence="1">Belongs to the glycosyl hydrolase 16 family.</text>
</comment>
<accession>A0A7R8YX51</accession>
<dbReference type="InterPro" id="IPR050546">
    <property type="entry name" value="Glycosyl_Hydrlase_16"/>
</dbReference>
<keyword evidence="5" id="KW-1185">Reference proteome</keyword>
<feature type="chain" id="PRO_5030548252" description="GH16 domain-containing protein" evidence="2">
    <location>
        <begin position="19"/>
        <end position="377"/>
    </location>
</feature>
<dbReference type="InterPro" id="IPR000757">
    <property type="entry name" value="Beta-glucanase-like"/>
</dbReference>
<dbReference type="PANTHER" id="PTHR10963:SF55">
    <property type="entry name" value="GLYCOSIDE HYDROLASE FAMILY 16 PROTEIN"/>
    <property type="match status" value="1"/>
</dbReference>
<dbReference type="AlphaFoldDB" id="A0A7R8YX51"/>
<feature type="signal peptide" evidence="2">
    <location>
        <begin position="1"/>
        <end position="18"/>
    </location>
</feature>
<evidence type="ECO:0000313" key="5">
    <source>
        <dbReference type="Proteomes" id="UP000594454"/>
    </source>
</evidence>
<dbReference type="PANTHER" id="PTHR10963">
    <property type="entry name" value="GLYCOSYL HYDROLASE-RELATED"/>
    <property type="match status" value="1"/>
</dbReference>
<organism evidence="4 5">
    <name type="scientific">Hermetia illucens</name>
    <name type="common">Black soldier fly</name>
    <dbReference type="NCBI Taxonomy" id="343691"/>
    <lineage>
        <taxon>Eukaryota</taxon>
        <taxon>Metazoa</taxon>
        <taxon>Ecdysozoa</taxon>
        <taxon>Arthropoda</taxon>
        <taxon>Hexapoda</taxon>
        <taxon>Insecta</taxon>
        <taxon>Pterygota</taxon>
        <taxon>Neoptera</taxon>
        <taxon>Endopterygota</taxon>
        <taxon>Diptera</taxon>
        <taxon>Brachycera</taxon>
        <taxon>Stratiomyomorpha</taxon>
        <taxon>Stratiomyidae</taxon>
        <taxon>Hermetiinae</taxon>
        <taxon>Hermetia</taxon>
    </lineage>
</organism>
<evidence type="ECO:0000313" key="4">
    <source>
        <dbReference type="EMBL" id="CAD7089078.1"/>
    </source>
</evidence>
<evidence type="ECO:0000256" key="1">
    <source>
        <dbReference type="ARBA" id="ARBA00006865"/>
    </source>
</evidence>
<dbReference type="Gene3D" id="2.60.120.200">
    <property type="match status" value="1"/>
</dbReference>
<dbReference type="PROSITE" id="PS51762">
    <property type="entry name" value="GH16_2"/>
    <property type="match status" value="1"/>
</dbReference>
<dbReference type="EMBL" id="LR899012">
    <property type="protein sequence ID" value="CAD7089078.1"/>
    <property type="molecule type" value="Genomic_DNA"/>
</dbReference>
<dbReference type="Proteomes" id="UP000594454">
    <property type="component" value="Chromosome 4"/>
</dbReference>
<dbReference type="GO" id="GO:0004553">
    <property type="term" value="F:hydrolase activity, hydrolyzing O-glycosyl compounds"/>
    <property type="evidence" value="ECO:0007669"/>
    <property type="project" value="InterPro"/>
</dbReference>
<keyword evidence="2" id="KW-0732">Signal</keyword>
<reference evidence="4 5" key="1">
    <citation type="submission" date="2020-11" db="EMBL/GenBank/DDBJ databases">
        <authorList>
            <person name="Wallbank WR R."/>
            <person name="Pardo Diaz C."/>
            <person name="Kozak K."/>
            <person name="Martin S."/>
            <person name="Jiggins C."/>
            <person name="Moest M."/>
            <person name="Warren A I."/>
            <person name="Generalovic N T."/>
            <person name="Byers J.R.P. K."/>
            <person name="Montejo-Kovacevich G."/>
            <person name="Yen C E."/>
        </authorList>
    </citation>
    <scope>NUCLEOTIDE SEQUENCE [LARGE SCALE GENOMIC DNA]</scope>
</reference>
<protein>
    <recommendedName>
        <fullName evidence="3">GH16 domain-containing protein</fullName>
    </recommendedName>
</protein>
<sequence length="377" mass="42465">MRLFLSLSVLALVGYSVAAEKRCAASPTTASGSSVNGNIFCSGDLIFEDNFDSLDHGKWQHEVTLGGGGNWEFQWYVNDRRNSYVQDGVLHLKPTLTSEIYGEGFLTSGTLNLGAECTNGEWYGCERTGSYENVLNPIRSARMRTLNSFSFKYGRIEIRAKLPAGDWLWPALWMLPTHNVYGIWPRSGEVDIMESRGNRNLISSAGVPLGPEQVGATMHFGPDYSANGWETAHFERLSGAGQGFNNDFHRYQVEWAPDHFTFKVDDVEMGTVWVGSGFWDRGHFSQNTPWFENPWTNGANDAPFDQQFHIIMNLAVGGINFFPDDAHNPTSKPWNNQSPNAMTQFWNARNDWLSTWNYNTGSSDSHLQVDYVRVWAL</sequence>
<dbReference type="SUPFAM" id="SSF49899">
    <property type="entry name" value="Concanavalin A-like lectins/glucanases"/>
    <property type="match status" value="1"/>
</dbReference>
<dbReference type="CDD" id="cd08024">
    <property type="entry name" value="GH16_CCF"/>
    <property type="match status" value="1"/>
</dbReference>
<evidence type="ECO:0000259" key="3">
    <source>
        <dbReference type="PROSITE" id="PS51762"/>
    </source>
</evidence>
<evidence type="ECO:0000256" key="2">
    <source>
        <dbReference type="SAM" id="SignalP"/>
    </source>
</evidence>
<dbReference type="Pfam" id="PF00722">
    <property type="entry name" value="Glyco_hydro_16"/>
    <property type="match status" value="1"/>
</dbReference>
<gene>
    <name evidence="4" type="ORF">HERILL_LOCUS11657</name>
</gene>
<dbReference type="GO" id="GO:0005975">
    <property type="term" value="P:carbohydrate metabolic process"/>
    <property type="evidence" value="ECO:0007669"/>
    <property type="project" value="InterPro"/>
</dbReference>
<proteinExistence type="inferred from homology"/>
<dbReference type="OMA" id="YAIECFC"/>